<dbReference type="RefSeq" id="WP_368635910.1">
    <property type="nucleotide sequence ID" value="NZ_JBFRHK010000003.1"/>
</dbReference>
<dbReference type="Proteomes" id="UP001558534">
    <property type="component" value="Unassembled WGS sequence"/>
</dbReference>
<organism evidence="2 3">
    <name type="scientific">Lysinibacillus xylanilyticus</name>
    <dbReference type="NCBI Taxonomy" id="582475"/>
    <lineage>
        <taxon>Bacteria</taxon>
        <taxon>Bacillati</taxon>
        <taxon>Bacillota</taxon>
        <taxon>Bacilli</taxon>
        <taxon>Bacillales</taxon>
        <taxon>Bacillaceae</taxon>
        <taxon>Lysinibacillus</taxon>
    </lineage>
</organism>
<feature type="chain" id="PRO_5046514980" evidence="1">
    <location>
        <begin position="22"/>
        <end position="298"/>
    </location>
</feature>
<sequence>MKTAKKLLFLLTLIVSFTLYSESTSAASIDQEEEIKTIRDYIENSVDELNYKFEELKSHQIVNLEEIQNLIDSHYNENPAPEVMLKSNSLDIQDVFPELTKENNKAHEESKGNLGVFINTQKETNELGTVFTYKNDNSDYIDVYLGKTGDISILEFKTVGQSPETVGQSPEIQPLYAQKYTTVQRTTGISYNGLGAQLFTLWAEASFKYNGTTVASENIDGNYKRHMAGATLNLIPEAMPKTRTVSLEGYKYAEVYSRLRYQGGIGIKWAQLTITDATLEAMIGCTVDGSVYGGLRAI</sequence>
<feature type="signal peptide" evidence="1">
    <location>
        <begin position="1"/>
        <end position="21"/>
    </location>
</feature>
<comment type="caution">
    <text evidence="2">The sequence shown here is derived from an EMBL/GenBank/DDBJ whole genome shotgun (WGS) entry which is preliminary data.</text>
</comment>
<evidence type="ECO:0000256" key="1">
    <source>
        <dbReference type="SAM" id="SignalP"/>
    </source>
</evidence>
<accession>A0ABV3VVT3</accession>
<gene>
    <name evidence="2" type="ORF">AB1300_07620</name>
</gene>
<keyword evidence="3" id="KW-1185">Reference proteome</keyword>
<evidence type="ECO:0000313" key="2">
    <source>
        <dbReference type="EMBL" id="MEX3745003.1"/>
    </source>
</evidence>
<name>A0ABV3VVT3_9BACI</name>
<keyword evidence="1" id="KW-0732">Signal</keyword>
<dbReference type="EMBL" id="JBFRHK010000003">
    <property type="protein sequence ID" value="MEX3745003.1"/>
    <property type="molecule type" value="Genomic_DNA"/>
</dbReference>
<protein>
    <submittedName>
        <fullName evidence="2">Uncharacterized protein</fullName>
    </submittedName>
</protein>
<evidence type="ECO:0000313" key="3">
    <source>
        <dbReference type="Proteomes" id="UP001558534"/>
    </source>
</evidence>
<reference evidence="2 3" key="1">
    <citation type="submission" date="2024-07" db="EMBL/GenBank/DDBJ databases">
        <title>Characterization of a bacterium isolated from hydrolysated instant sea cucumber by whole-genome sequencing and metabolomics.</title>
        <authorList>
            <person name="Luo X."/>
            <person name="Zhang Z."/>
            <person name="Zheng Z."/>
            <person name="Zhang W."/>
            <person name="Ming T."/>
            <person name="Jiao L."/>
            <person name="Su X."/>
            <person name="Kong F."/>
            <person name="Xu J."/>
        </authorList>
    </citation>
    <scope>NUCLEOTIDE SEQUENCE [LARGE SCALE GENOMIC DNA]</scope>
    <source>
        <strain evidence="2 3">XL-2024</strain>
    </source>
</reference>
<proteinExistence type="predicted"/>